<dbReference type="OrthoDB" id="4521223at2759"/>
<comment type="caution">
    <text evidence="6">The sequence shown here is derived from an EMBL/GenBank/DDBJ whole genome shotgun (WGS) entry which is preliminary data.</text>
</comment>
<evidence type="ECO:0000313" key="7">
    <source>
        <dbReference type="Proteomes" id="UP000777438"/>
    </source>
</evidence>
<sequence>MADDQENTGNFIFFGPDANCTLALCPVEWSVYKYRPSLVANGIFIALYGIAMLVHIFLGIRWKSWFYMIMMICGCVTEIIGYAGRIILHDNPWSFAGFMIQIVFITSGPVFYTAAIYVTLSKIIQSFAPEISRIKPKVIWWIFIPADLVCLTLQAAGGAMSTVSSGSSQTGIDVALAGLGLQVAVLVIFCVLLGDFLLRYFRSASAPSLSLRMRLFFGFLSTAVILILGRCAFRCYELSEGYSNSDLITDQGLFIGLEGGLVAVAVFCLCVAHPGLVFNDKLTQEKSQGSDAEVALEHK</sequence>
<feature type="transmembrane region" description="Helical" evidence="5">
    <location>
        <begin position="213"/>
        <end position="233"/>
    </location>
</feature>
<keyword evidence="2 5" id="KW-0812">Transmembrane</keyword>
<gene>
    <name evidence="6" type="ORF">B0T10DRAFT_583260</name>
</gene>
<dbReference type="Proteomes" id="UP000777438">
    <property type="component" value="Unassembled WGS sequence"/>
</dbReference>
<keyword evidence="3 5" id="KW-1133">Transmembrane helix</keyword>
<dbReference type="PANTHER" id="PTHR31465:SF9">
    <property type="entry name" value="SPHINGOID LONG-CHAIN BASE TRANSPORTER RSB1"/>
    <property type="match status" value="1"/>
</dbReference>
<keyword evidence="4 5" id="KW-0472">Membrane</keyword>
<feature type="transmembrane region" description="Helical" evidence="5">
    <location>
        <begin position="253"/>
        <end position="278"/>
    </location>
</feature>
<feature type="transmembrane region" description="Helical" evidence="5">
    <location>
        <begin position="138"/>
        <end position="159"/>
    </location>
</feature>
<keyword evidence="7" id="KW-1185">Reference proteome</keyword>
<dbReference type="EMBL" id="JAGPYM010000003">
    <property type="protein sequence ID" value="KAH6896656.1"/>
    <property type="molecule type" value="Genomic_DNA"/>
</dbReference>
<feature type="transmembrane region" description="Helical" evidence="5">
    <location>
        <begin position="38"/>
        <end position="58"/>
    </location>
</feature>
<evidence type="ECO:0000313" key="6">
    <source>
        <dbReference type="EMBL" id="KAH6896656.1"/>
    </source>
</evidence>
<organism evidence="6 7">
    <name type="scientific">Thelonectria olida</name>
    <dbReference type="NCBI Taxonomy" id="1576542"/>
    <lineage>
        <taxon>Eukaryota</taxon>
        <taxon>Fungi</taxon>
        <taxon>Dikarya</taxon>
        <taxon>Ascomycota</taxon>
        <taxon>Pezizomycotina</taxon>
        <taxon>Sordariomycetes</taxon>
        <taxon>Hypocreomycetidae</taxon>
        <taxon>Hypocreales</taxon>
        <taxon>Nectriaceae</taxon>
        <taxon>Thelonectria</taxon>
    </lineage>
</organism>
<dbReference type="AlphaFoldDB" id="A0A9P8WDR7"/>
<evidence type="ECO:0000256" key="2">
    <source>
        <dbReference type="ARBA" id="ARBA00022692"/>
    </source>
</evidence>
<dbReference type="GO" id="GO:0005886">
    <property type="term" value="C:plasma membrane"/>
    <property type="evidence" value="ECO:0007669"/>
    <property type="project" value="TreeGrafter"/>
</dbReference>
<feature type="transmembrane region" description="Helical" evidence="5">
    <location>
        <begin position="93"/>
        <end position="118"/>
    </location>
</feature>
<feature type="transmembrane region" description="Helical" evidence="5">
    <location>
        <begin position="65"/>
        <end position="87"/>
    </location>
</feature>
<feature type="transmembrane region" description="Helical" evidence="5">
    <location>
        <begin position="179"/>
        <end position="201"/>
    </location>
</feature>
<accession>A0A9P8WDR7</accession>
<comment type="subcellular location">
    <subcellularLocation>
        <location evidence="1">Membrane</location>
        <topology evidence="1">Multi-pass membrane protein</topology>
    </subcellularLocation>
</comment>
<proteinExistence type="predicted"/>
<evidence type="ECO:0000256" key="3">
    <source>
        <dbReference type="ARBA" id="ARBA00022989"/>
    </source>
</evidence>
<evidence type="ECO:0000256" key="4">
    <source>
        <dbReference type="ARBA" id="ARBA00023136"/>
    </source>
</evidence>
<protein>
    <submittedName>
        <fullName evidence="6">RTA1 like protein-domain-containing protein</fullName>
    </submittedName>
</protein>
<name>A0A9P8WDR7_9HYPO</name>
<dbReference type="PANTHER" id="PTHR31465">
    <property type="entry name" value="PROTEIN RTA1-RELATED"/>
    <property type="match status" value="1"/>
</dbReference>
<evidence type="ECO:0000256" key="1">
    <source>
        <dbReference type="ARBA" id="ARBA00004141"/>
    </source>
</evidence>
<reference evidence="6 7" key="1">
    <citation type="journal article" date="2021" name="Nat. Commun.">
        <title>Genetic determinants of endophytism in the Arabidopsis root mycobiome.</title>
        <authorList>
            <person name="Mesny F."/>
            <person name="Miyauchi S."/>
            <person name="Thiergart T."/>
            <person name="Pickel B."/>
            <person name="Atanasova L."/>
            <person name="Karlsson M."/>
            <person name="Huettel B."/>
            <person name="Barry K.W."/>
            <person name="Haridas S."/>
            <person name="Chen C."/>
            <person name="Bauer D."/>
            <person name="Andreopoulos W."/>
            <person name="Pangilinan J."/>
            <person name="LaButti K."/>
            <person name="Riley R."/>
            <person name="Lipzen A."/>
            <person name="Clum A."/>
            <person name="Drula E."/>
            <person name="Henrissat B."/>
            <person name="Kohler A."/>
            <person name="Grigoriev I.V."/>
            <person name="Martin F.M."/>
            <person name="Hacquard S."/>
        </authorList>
    </citation>
    <scope>NUCLEOTIDE SEQUENCE [LARGE SCALE GENOMIC DNA]</scope>
    <source>
        <strain evidence="6 7">MPI-CAGE-CH-0241</strain>
    </source>
</reference>
<dbReference type="GO" id="GO:0000324">
    <property type="term" value="C:fungal-type vacuole"/>
    <property type="evidence" value="ECO:0007669"/>
    <property type="project" value="TreeGrafter"/>
</dbReference>
<dbReference type="InterPro" id="IPR007568">
    <property type="entry name" value="RTA1"/>
</dbReference>
<evidence type="ECO:0000256" key="5">
    <source>
        <dbReference type="SAM" id="Phobius"/>
    </source>
</evidence>
<dbReference type="Pfam" id="PF04479">
    <property type="entry name" value="RTA1"/>
    <property type="match status" value="1"/>
</dbReference>